<dbReference type="EMBL" id="JASNQZ010000005">
    <property type="protein sequence ID" value="KAL0957800.1"/>
    <property type="molecule type" value="Genomic_DNA"/>
</dbReference>
<organism evidence="2 3">
    <name type="scientific">Hohenbuehelia grisea</name>
    <dbReference type="NCBI Taxonomy" id="104357"/>
    <lineage>
        <taxon>Eukaryota</taxon>
        <taxon>Fungi</taxon>
        <taxon>Dikarya</taxon>
        <taxon>Basidiomycota</taxon>
        <taxon>Agaricomycotina</taxon>
        <taxon>Agaricomycetes</taxon>
        <taxon>Agaricomycetidae</taxon>
        <taxon>Agaricales</taxon>
        <taxon>Pleurotineae</taxon>
        <taxon>Pleurotaceae</taxon>
        <taxon>Hohenbuehelia</taxon>
    </lineage>
</organism>
<feature type="compositionally biased region" description="Basic and acidic residues" evidence="1">
    <location>
        <begin position="135"/>
        <end position="144"/>
    </location>
</feature>
<keyword evidence="3" id="KW-1185">Reference proteome</keyword>
<evidence type="ECO:0000256" key="1">
    <source>
        <dbReference type="SAM" id="MobiDB-lite"/>
    </source>
</evidence>
<evidence type="ECO:0000313" key="2">
    <source>
        <dbReference type="EMBL" id="KAL0957800.1"/>
    </source>
</evidence>
<evidence type="ECO:0000313" key="3">
    <source>
        <dbReference type="Proteomes" id="UP001556367"/>
    </source>
</evidence>
<name>A0ABR3JPQ3_9AGAR</name>
<accession>A0ABR3JPQ3</accession>
<feature type="region of interest" description="Disordered" evidence="1">
    <location>
        <begin position="1"/>
        <end position="93"/>
    </location>
</feature>
<feature type="compositionally biased region" description="Polar residues" evidence="1">
    <location>
        <begin position="119"/>
        <end position="129"/>
    </location>
</feature>
<feature type="region of interest" description="Disordered" evidence="1">
    <location>
        <begin position="119"/>
        <end position="148"/>
    </location>
</feature>
<proteinExistence type="predicted"/>
<comment type="caution">
    <text evidence="2">The sequence shown here is derived from an EMBL/GenBank/DDBJ whole genome shotgun (WGS) entry which is preliminary data.</text>
</comment>
<sequence length="660" mass="72443">MGGPLSQKRGRAEPTGHLQPAPSKKRRTRAPGKENLVAAPALAKTRASVKRAEPDKRTRLRKFAPPPNIHASTQNQPDFGGTPHPFPSSPFNFSHVEVPSGSWAARFIRRENETRLAQQTGSCSVNVSSPPIRDGSVETEKEANHTPSLMKGPPVLPLLLSLDTEPCSGECRVLTFFGMFIAHGMIICGLHEGLLKVIPLSFFARHILPNRMSGHYFKVPCLRDLQARKDALTRDQVAEKLAQHVSQCCSIVLTQSTEDVISNLHIDDPIVPTPNPCLDTQIKPATPTDEVKLRYNCTSRMCDHWAPTGTKRGSNPASELIRHVKKCKAATVADRKAAMQKSLKLAPRPQYVQRPSVFSPSAVRHRSHRLLLLPIGWKPGQPETADQPVSRPLLTQPSSKTVAARISWVEKTSWPKLRSQLGKFSVGTLKGLIQLPSPALIAAREGAALSVEKGLLAIKQCSGRYLAEANSFLAGQALNVQVVLGQGMGRRFKIRAPNSLYKPTCILIAIFSLLLRTIRAVKEKDMGHMGSFRLRCTSDQLAAGQALYDLIVDSEGSPDPKALFNLFHQACRTFLRPESLSDAADACVTEQLLFLHGLQPDGRWSAGLRMYGLCGDLQLAFHLIHTQCARSRLGGVQDYIPWTAPAIIVPQVYPTDTCDD</sequence>
<gene>
    <name evidence="2" type="ORF">HGRIS_001577</name>
</gene>
<dbReference type="Proteomes" id="UP001556367">
    <property type="component" value="Unassembled WGS sequence"/>
</dbReference>
<protein>
    <submittedName>
        <fullName evidence="2">Uncharacterized protein</fullName>
    </submittedName>
</protein>
<reference evidence="3" key="1">
    <citation type="submission" date="2024-06" db="EMBL/GenBank/DDBJ databases">
        <title>Multi-omics analyses provide insights into the biosynthesis of the anticancer antibiotic pleurotin in Hohenbuehelia grisea.</title>
        <authorList>
            <person name="Weaver J.A."/>
            <person name="Alberti F."/>
        </authorList>
    </citation>
    <scope>NUCLEOTIDE SEQUENCE [LARGE SCALE GENOMIC DNA]</scope>
    <source>
        <strain evidence="3">T-177</strain>
    </source>
</reference>